<dbReference type="AlphaFoldDB" id="A0AA40E5P5"/>
<sequence>MAKGDENWKRGALICALLPRELVMLGLELLSASSWSMNITAKFSVFASRYSTPYASSSNGWSRFRGSLCVPEGLGLGFGTEPIFRGFPKVSSLDCLLILSFG</sequence>
<proteinExistence type="predicted"/>
<evidence type="ECO:0000313" key="2">
    <source>
        <dbReference type="Proteomes" id="UP001172102"/>
    </source>
</evidence>
<protein>
    <submittedName>
        <fullName evidence="1">Uncharacterized protein</fullName>
    </submittedName>
</protein>
<keyword evidence="2" id="KW-1185">Reference proteome</keyword>
<comment type="caution">
    <text evidence="1">The sequence shown here is derived from an EMBL/GenBank/DDBJ whole genome shotgun (WGS) entry which is preliminary data.</text>
</comment>
<gene>
    <name evidence="1" type="ORF">B0H67DRAFT_572091</name>
</gene>
<name>A0AA40E5P5_9PEZI</name>
<organism evidence="1 2">
    <name type="scientific">Lasiosphaeris hirsuta</name>
    <dbReference type="NCBI Taxonomy" id="260670"/>
    <lineage>
        <taxon>Eukaryota</taxon>
        <taxon>Fungi</taxon>
        <taxon>Dikarya</taxon>
        <taxon>Ascomycota</taxon>
        <taxon>Pezizomycotina</taxon>
        <taxon>Sordariomycetes</taxon>
        <taxon>Sordariomycetidae</taxon>
        <taxon>Sordariales</taxon>
        <taxon>Lasiosphaeriaceae</taxon>
        <taxon>Lasiosphaeris</taxon>
    </lineage>
</organism>
<accession>A0AA40E5P5</accession>
<dbReference type="Proteomes" id="UP001172102">
    <property type="component" value="Unassembled WGS sequence"/>
</dbReference>
<reference evidence="1" key="1">
    <citation type="submission" date="2023-06" db="EMBL/GenBank/DDBJ databases">
        <title>Genome-scale phylogeny and comparative genomics of the fungal order Sordariales.</title>
        <authorList>
            <consortium name="Lawrence Berkeley National Laboratory"/>
            <person name="Hensen N."/>
            <person name="Bonometti L."/>
            <person name="Westerberg I."/>
            <person name="Brannstrom I.O."/>
            <person name="Guillou S."/>
            <person name="Cros-Aarteil S."/>
            <person name="Calhoun S."/>
            <person name="Haridas S."/>
            <person name="Kuo A."/>
            <person name="Mondo S."/>
            <person name="Pangilinan J."/>
            <person name="Riley R."/>
            <person name="Labutti K."/>
            <person name="Andreopoulos B."/>
            <person name="Lipzen A."/>
            <person name="Chen C."/>
            <person name="Yanf M."/>
            <person name="Daum C."/>
            <person name="Ng V."/>
            <person name="Clum A."/>
            <person name="Steindorff A."/>
            <person name="Ohm R."/>
            <person name="Martin F."/>
            <person name="Silar P."/>
            <person name="Natvig D."/>
            <person name="Lalanne C."/>
            <person name="Gautier V."/>
            <person name="Ament-Velasquez S.L."/>
            <person name="Kruys A."/>
            <person name="Hutchinson M.I."/>
            <person name="Powell A.J."/>
            <person name="Barry K."/>
            <person name="Miller A.N."/>
            <person name="Grigoriev I.V."/>
            <person name="Debuchy R."/>
            <person name="Gladieux P."/>
            <person name="Thoren M.H."/>
            <person name="Johannesson H."/>
        </authorList>
    </citation>
    <scope>NUCLEOTIDE SEQUENCE</scope>
    <source>
        <strain evidence="1">SMH4607-1</strain>
    </source>
</reference>
<evidence type="ECO:0000313" key="1">
    <source>
        <dbReference type="EMBL" id="KAK0726007.1"/>
    </source>
</evidence>
<dbReference type="EMBL" id="JAUKUA010000002">
    <property type="protein sequence ID" value="KAK0726007.1"/>
    <property type="molecule type" value="Genomic_DNA"/>
</dbReference>